<protein>
    <submittedName>
        <fullName evidence="1">Uncharacterized protein</fullName>
    </submittedName>
</protein>
<organism evidence="1 2">
    <name type="scientific">Criibacterium bergeronii</name>
    <dbReference type="NCBI Taxonomy" id="1871336"/>
    <lineage>
        <taxon>Bacteria</taxon>
        <taxon>Bacillati</taxon>
        <taxon>Bacillota</taxon>
        <taxon>Clostridia</taxon>
        <taxon>Peptostreptococcales</taxon>
        <taxon>Filifactoraceae</taxon>
        <taxon>Criibacterium</taxon>
    </lineage>
</organism>
<dbReference type="AlphaFoldDB" id="A0A371IIS4"/>
<evidence type="ECO:0000313" key="2">
    <source>
        <dbReference type="Proteomes" id="UP000093352"/>
    </source>
</evidence>
<dbReference type="RefSeq" id="WP_206749613.1">
    <property type="nucleotide sequence ID" value="NZ_MBEW02000046.1"/>
</dbReference>
<name>A0A371IIS4_9FIRM</name>
<dbReference type="Proteomes" id="UP000093352">
    <property type="component" value="Unassembled WGS sequence"/>
</dbReference>
<sequence>MPLIMLRYAMHCCIILTKAGDCNATNKNSKCKLKDITFTIKSLIIKVCQRLSQHIYPIVLVP</sequence>
<feature type="non-terminal residue" evidence="1">
    <location>
        <position position="62"/>
    </location>
</feature>
<keyword evidence="2" id="KW-1185">Reference proteome</keyword>
<accession>A0A371IIS4</accession>
<evidence type="ECO:0000313" key="1">
    <source>
        <dbReference type="EMBL" id="RDY20382.1"/>
    </source>
</evidence>
<reference evidence="1 2" key="1">
    <citation type="journal article" date="2016" name="Genome Announc.">
        <title>Draft Genome Sequence of Criibacterium bergeronii gen. nov., sp. nov., Strain CCRI-22567T, Isolated from a Vaginal Sample from a Woman with Bacterial Vaginosis.</title>
        <authorList>
            <person name="Maheux A.F."/>
            <person name="Berube E."/>
            <person name="Boudreau D.K."/>
            <person name="Raymond F."/>
            <person name="Corbeil J."/>
            <person name="Roy P.H."/>
            <person name="Boissinot M."/>
            <person name="Omar R.F."/>
        </authorList>
    </citation>
    <scope>NUCLEOTIDE SEQUENCE [LARGE SCALE GENOMIC DNA]</scope>
    <source>
        <strain evidence="1 2">CCRI-22567</strain>
    </source>
</reference>
<proteinExistence type="predicted"/>
<gene>
    <name evidence="1" type="ORF">BBG48_010365</name>
</gene>
<comment type="caution">
    <text evidence="1">The sequence shown here is derived from an EMBL/GenBank/DDBJ whole genome shotgun (WGS) entry which is preliminary data.</text>
</comment>
<dbReference type="EMBL" id="MBEW02000046">
    <property type="protein sequence ID" value="RDY20382.1"/>
    <property type="molecule type" value="Genomic_DNA"/>
</dbReference>